<feature type="domain" description="Ubiquitin 3 binding protein But2 C-terminal" evidence="2">
    <location>
        <begin position="53"/>
        <end position="164"/>
    </location>
</feature>
<feature type="signal peptide" evidence="1">
    <location>
        <begin position="1"/>
        <end position="18"/>
    </location>
</feature>
<comment type="caution">
    <text evidence="3">The sequence shown here is derived from an EMBL/GenBank/DDBJ whole genome shotgun (WGS) entry which is preliminary data.</text>
</comment>
<dbReference type="Proteomes" id="UP000799772">
    <property type="component" value="Unassembled WGS sequence"/>
</dbReference>
<proteinExistence type="predicted"/>
<dbReference type="OrthoDB" id="5356630at2759"/>
<evidence type="ECO:0000256" key="1">
    <source>
        <dbReference type="SAM" id="SignalP"/>
    </source>
</evidence>
<sequence>MKATIAASFLSLLALTSAVPTKRSTTIEPEVISQYTVSTGAIDFNTETGVIFKNNGQSSDITTLGTFDIPSSADGLTCTFHFSLPSDATLSGTGKFDLFTSLAPATTSTTTWPNGNLRDQYVGRFQAALGEEATPGADGITTHISFPCPAGQLLAGELVGVGDVDDIEWDSATGGPFITYQ</sequence>
<dbReference type="Pfam" id="PF09792">
    <property type="entry name" value="But2"/>
    <property type="match status" value="1"/>
</dbReference>
<dbReference type="InterPro" id="IPR018620">
    <property type="entry name" value="Ubiquitin3-bd_protein_But2_C"/>
</dbReference>
<organism evidence="3 4">
    <name type="scientific">Rhizodiscina lignyota</name>
    <dbReference type="NCBI Taxonomy" id="1504668"/>
    <lineage>
        <taxon>Eukaryota</taxon>
        <taxon>Fungi</taxon>
        <taxon>Dikarya</taxon>
        <taxon>Ascomycota</taxon>
        <taxon>Pezizomycotina</taxon>
        <taxon>Dothideomycetes</taxon>
        <taxon>Pleosporomycetidae</taxon>
        <taxon>Aulographales</taxon>
        <taxon>Rhizodiscinaceae</taxon>
        <taxon>Rhizodiscina</taxon>
    </lineage>
</organism>
<dbReference type="AlphaFoldDB" id="A0A9P4IC14"/>
<accession>A0A9P4IC14</accession>
<evidence type="ECO:0000259" key="2">
    <source>
        <dbReference type="Pfam" id="PF09792"/>
    </source>
</evidence>
<evidence type="ECO:0000313" key="3">
    <source>
        <dbReference type="EMBL" id="KAF2096154.1"/>
    </source>
</evidence>
<name>A0A9P4IC14_9PEZI</name>
<keyword evidence="1" id="KW-0732">Signal</keyword>
<feature type="chain" id="PRO_5040324127" description="Ubiquitin 3 binding protein But2 C-terminal domain-containing protein" evidence="1">
    <location>
        <begin position="19"/>
        <end position="181"/>
    </location>
</feature>
<keyword evidence="4" id="KW-1185">Reference proteome</keyword>
<reference evidence="3" key="1">
    <citation type="journal article" date="2020" name="Stud. Mycol.">
        <title>101 Dothideomycetes genomes: a test case for predicting lifestyles and emergence of pathogens.</title>
        <authorList>
            <person name="Haridas S."/>
            <person name="Albert R."/>
            <person name="Binder M."/>
            <person name="Bloem J."/>
            <person name="Labutti K."/>
            <person name="Salamov A."/>
            <person name="Andreopoulos B."/>
            <person name="Baker S."/>
            <person name="Barry K."/>
            <person name="Bills G."/>
            <person name="Bluhm B."/>
            <person name="Cannon C."/>
            <person name="Castanera R."/>
            <person name="Culley D."/>
            <person name="Daum C."/>
            <person name="Ezra D."/>
            <person name="Gonzalez J."/>
            <person name="Henrissat B."/>
            <person name="Kuo A."/>
            <person name="Liang C."/>
            <person name="Lipzen A."/>
            <person name="Lutzoni F."/>
            <person name="Magnuson J."/>
            <person name="Mondo S."/>
            <person name="Nolan M."/>
            <person name="Ohm R."/>
            <person name="Pangilinan J."/>
            <person name="Park H.-J."/>
            <person name="Ramirez L."/>
            <person name="Alfaro M."/>
            <person name="Sun H."/>
            <person name="Tritt A."/>
            <person name="Yoshinaga Y."/>
            <person name="Zwiers L.-H."/>
            <person name="Turgeon B."/>
            <person name="Goodwin S."/>
            <person name="Spatafora J."/>
            <person name="Crous P."/>
            <person name="Grigoriev I."/>
        </authorList>
    </citation>
    <scope>NUCLEOTIDE SEQUENCE</scope>
    <source>
        <strain evidence="3">CBS 133067</strain>
    </source>
</reference>
<evidence type="ECO:0000313" key="4">
    <source>
        <dbReference type="Proteomes" id="UP000799772"/>
    </source>
</evidence>
<protein>
    <recommendedName>
        <fullName evidence="2">Ubiquitin 3 binding protein But2 C-terminal domain-containing protein</fullName>
    </recommendedName>
</protein>
<dbReference type="EMBL" id="ML978130">
    <property type="protein sequence ID" value="KAF2096154.1"/>
    <property type="molecule type" value="Genomic_DNA"/>
</dbReference>
<gene>
    <name evidence="3" type="ORF">NA57DRAFT_78925</name>
</gene>